<reference evidence="4 5" key="1">
    <citation type="submission" date="2018-11" db="EMBL/GenBank/DDBJ databases">
        <title>Genome sequence and assembly of Colletotrichum spinosum.</title>
        <authorList>
            <person name="Gan P."/>
            <person name="Shirasu K."/>
        </authorList>
    </citation>
    <scope>NUCLEOTIDE SEQUENCE [LARGE SCALE GENOMIC DNA]</scope>
    <source>
        <strain evidence="4 5">CBS 515.97</strain>
    </source>
</reference>
<dbReference type="Pfam" id="PF01370">
    <property type="entry name" value="Epimerase"/>
    <property type="match status" value="1"/>
</dbReference>
<evidence type="ECO:0000256" key="2">
    <source>
        <dbReference type="ARBA" id="ARBA00023445"/>
    </source>
</evidence>
<dbReference type="InterPro" id="IPR001509">
    <property type="entry name" value="Epimerase_deHydtase"/>
</dbReference>
<organism evidence="4 5">
    <name type="scientific">Colletotrichum spinosum</name>
    <dbReference type="NCBI Taxonomy" id="1347390"/>
    <lineage>
        <taxon>Eukaryota</taxon>
        <taxon>Fungi</taxon>
        <taxon>Dikarya</taxon>
        <taxon>Ascomycota</taxon>
        <taxon>Pezizomycotina</taxon>
        <taxon>Sordariomycetes</taxon>
        <taxon>Hypocreomycetidae</taxon>
        <taxon>Glomerellales</taxon>
        <taxon>Glomerellaceae</taxon>
        <taxon>Colletotrichum</taxon>
        <taxon>Colletotrichum orbiculare species complex</taxon>
    </lineage>
</organism>
<gene>
    <name evidence="4" type="ORF">C8035_v008583</name>
</gene>
<protein>
    <submittedName>
        <fullName evidence="4">Uncharacterized oxidoreductase</fullName>
    </submittedName>
</protein>
<evidence type="ECO:0000259" key="3">
    <source>
        <dbReference type="Pfam" id="PF01370"/>
    </source>
</evidence>
<dbReference type="PANTHER" id="PTHR10366:SF564">
    <property type="entry name" value="STEROL-4-ALPHA-CARBOXYLATE 3-DEHYDROGENASE, DECARBOXYLATING"/>
    <property type="match status" value="1"/>
</dbReference>
<feature type="domain" description="NAD-dependent epimerase/dehydratase" evidence="3">
    <location>
        <begin position="5"/>
        <end position="275"/>
    </location>
</feature>
<dbReference type="CDD" id="cd05227">
    <property type="entry name" value="AR_SDR_e"/>
    <property type="match status" value="1"/>
</dbReference>
<dbReference type="Proteomes" id="UP000295083">
    <property type="component" value="Unassembled WGS sequence"/>
</dbReference>
<dbReference type="PANTHER" id="PTHR10366">
    <property type="entry name" value="NAD DEPENDENT EPIMERASE/DEHYDRATASE"/>
    <property type="match status" value="1"/>
</dbReference>
<dbReference type="InterPro" id="IPR036291">
    <property type="entry name" value="NAD(P)-bd_dom_sf"/>
</dbReference>
<dbReference type="GO" id="GO:0016616">
    <property type="term" value="F:oxidoreductase activity, acting on the CH-OH group of donors, NAD or NADP as acceptor"/>
    <property type="evidence" value="ECO:0007669"/>
    <property type="project" value="TreeGrafter"/>
</dbReference>
<dbReference type="AlphaFoldDB" id="A0A4R8PUL3"/>
<evidence type="ECO:0000313" key="4">
    <source>
        <dbReference type="EMBL" id="TDZ27820.1"/>
    </source>
</evidence>
<dbReference type="EMBL" id="QAPG01001767">
    <property type="protein sequence ID" value="TDZ27820.1"/>
    <property type="molecule type" value="Genomic_DNA"/>
</dbReference>
<dbReference type="InterPro" id="IPR050425">
    <property type="entry name" value="NAD(P)_dehydrat-like"/>
</dbReference>
<evidence type="ECO:0000313" key="5">
    <source>
        <dbReference type="Proteomes" id="UP000295083"/>
    </source>
</evidence>
<comment type="similarity">
    <text evidence="2">Belongs to the NAD(P)-dependent epimerase/dehydratase family. Dihydroflavonol-4-reductase subfamily.</text>
</comment>
<comment type="caution">
    <text evidence="4">The sequence shown here is derived from an EMBL/GenBank/DDBJ whole genome shotgun (WGS) entry which is preliminary data.</text>
</comment>
<dbReference type="Gene3D" id="3.40.50.720">
    <property type="entry name" value="NAD(P)-binding Rossmann-like Domain"/>
    <property type="match status" value="1"/>
</dbReference>
<proteinExistence type="inferred from homology"/>
<dbReference type="SUPFAM" id="SSF51735">
    <property type="entry name" value="NAD(P)-binding Rossmann-fold domains"/>
    <property type="match status" value="1"/>
</dbReference>
<keyword evidence="1" id="KW-0560">Oxidoreductase</keyword>
<evidence type="ECO:0000256" key="1">
    <source>
        <dbReference type="ARBA" id="ARBA00023002"/>
    </source>
</evidence>
<keyword evidence="5" id="KW-1185">Reference proteome</keyword>
<name>A0A4R8PUL3_9PEZI</name>
<accession>A0A4R8PUL3</accession>
<sequence>MPLRVLLTGANGFIAQHILAQFLEAGHSVRAVVRSEPALDKLRKSFASHPASRLDFALVPDITTPGAFDTALVSDPPFDAVLHTASPFNFRAGNSNLDFIEPAVSGTTEILHGILRKAASSVKRVVVTSSMAAVIDPGSAPPISSPPKIYTEKDWFNISRHEAETTQNPVLPYVASKTFAEKAAWEFLEEKQPGFELVTINPPMVYGPVYDASVFKSPQELGQSNFNLYNAFFNSELTSESPVPPEQLHLYVDVRDVARAHLLAATKPSAGGNRFVVSPGGISNQKIANLFREAVPQLAGRIPKGDPSKTELAPGLFGVDSSLTASVLGLEFTKEEKTFSDVARQFVDMEQRAEA</sequence>